<gene>
    <name evidence="1" type="ORF">GQ55_4G029300</name>
</gene>
<evidence type="ECO:0000313" key="1">
    <source>
        <dbReference type="EMBL" id="PUZ59291.1"/>
    </source>
</evidence>
<dbReference type="EMBL" id="CM009752">
    <property type="protein sequence ID" value="PUZ59291.1"/>
    <property type="molecule type" value="Genomic_DNA"/>
</dbReference>
<dbReference type="Gramene" id="PUZ59291">
    <property type="protein sequence ID" value="PUZ59291"/>
    <property type="gene ID" value="GQ55_4G029300"/>
</dbReference>
<reference evidence="1 2" key="1">
    <citation type="submission" date="2018-04" db="EMBL/GenBank/DDBJ databases">
        <title>WGS assembly of Panicum hallii var. hallii HAL2.</title>
        <authorList>
            <person name="Lovell J."/>
            <person name="Jenkins J."/>
            <person name="Lowry D."/>
            <person name="Mamidi S."/>
            <person name="Sreedasyam A."/>
            <person name="Weng X."/>
            <person name="Barry K."/>
            <person name="Bonette J."/>
            <person name="Campitelli B."/>
            <person name="Daum C."/>
            <person name="Gordon S."/>
            <person name="Gould B."/>
            <person name="Lipzen A."/>
            <person name="MacQueen A."/>
            <person name="Palacio-Mejia J."/>
            <person name="Plott C."/>
            <person name="Shakirov E."/>
            <person name="Shu S."/>
            <person name="Yoshinaga Y."/>
            <person name="Zane M."/>
            <person name="Rokhsar D."/>
            <person name="Grimwood J."/>
            <person name="Schmutz J."/>
            <person name="Juenger T."/>
        </authorList>
    </citation>
    <scope>NUCLEOTIDE SEQUENCE [LARGE SCALE GENOMIC DNA]</scope>
    <source>
        <strain evidence="2">cv. HAL2</strain>
    </source>
</reference>
<evidence type="ECO:0000313" key="2">
    <source>
        <dbReference type="Proteomes" id="UP000244336"/>
    </source>
</evidence>
<name>A0A2T7DUN3_9POAL</name>
<sequence length="112" mass="13109">MRPKSAVGLGFTNTRVMNKCLLAKWIHKIENEVNTILCKLLRRKYLSGKSIFSCKARVASQFWRGLLEIRDCCAMGMIYLLGGGRKARFWWDVWLGDYPFKNRFSNVFQICH</sequence>
<proteinExistence type="predicted"/>
<evidence type="ECO:0008006" key="3">
    <source>
        <dbReference type="Google" id="ProtNLM"/>
    </source>
</evidence>
<organism evidence="1 2">
    <name type="scientific">Panicum hallii var. hallii</name>
    <dbReference type="NCBI Taxonomy" id="1504633"/>
    <lineage>
        <taxon>Eukaryota</taxon>
        <taxon>Viridiplantae</taxon>
        <taxon>Streptophyta</taxon>
        <taxon>Embryophyta</taxon>
        <taxon>Tracheophyta</taxon>
        <taxon>Spermatophyta</taxon>
        <taxon>Magnoliopsida</taxon>
        <taxon>Liliopsida</taxon>
        <taxon>Poales</taxon>
        <taxon>Poaceae</taxon>
        <taxon>PACMAD clade</taxon>
        <taxon>Panicoideae</taxon>
        <taxon>Panicodae</taxon>
        <taxon>Paniceae</taxon>
        <taxon>Panicinae</taxon>
        <taxon>Panicum</taxon>
        <taxon>Panicum sect. Panicum</taxon>
    </lineage>
</organism>
<protein>
    <recommendedName>
        <fullName evidence="3">Reverse transcriptase zinc-binding domain-containing protein</fullName>
    </recommendedName>
</protein>
<accession>A0A2T7DUN3</accession>
<dbReference type="OrthoDB" id="1938246at2759"/>
<keyword evidence="2" id="KW-1185">Reference proteome</keyword>
<dbReference type="AlphaFoldDB" id="A0A2T7DUN3"/>
<dbReference type="Proteomes" id="UP000244336">
    <property type="component" value="Chromosome 4"/>
</dbReference>
<dbReference type="STRING" id="1504633.A0A2T7DUN3"/>